<name>A0A941BHL5_9ACTN</name>
<feature type="transmembrane region" description="Helical" evidence="2">
    <location>
        <begin position="36"/>
        <end position="57"/>
    </location>
</feature>
<organism evidence="3 4">
    <name type="scientific">Streptomyces liliiviolaceus</name>
    <dbReference type="NCBI Taxonomy" id="2823109"/>
    <lineage>
        <taxon>Bacteria</taxon>
        <taxon>Bacillati</taxon>
        <taxon>Actinomycetota</taxon>
        <taxon>Actinomycetes</taxon>
        <taxon>Kitasatosporales</taxon>
        <taxon>Streptomycetaceae</taxon>
        <taxon>Streptomyces</taxon>
    </lineage>
</organism>
<evidence type="ECO:0000313" key="4">
    <source>
        <dbReference type="Proteomes" id="UP000677413"/>
    </source>
</evidence>
<evidence type="ECO:0000256" key="1">
    <source>
        <dbReference type="SAM" id="MobiDB-lite"/>
    </source>
</evidence>
<dbReference type="GO" id="GO:0005886">
    <property type="term" value="C:plasma membrane"/>
    <property type="evidence" value="ECO:0007669"/>
    <property type="project" value="UniProtKB-SubCell"/>
</dbReference>
<keyword evidence="2" id="KW-0812">Transmembrane</keyword>
<dbReference type="RefSeq" id="WP_210891275.1">
    <property type="nucleotide sequence ID" value="NZ_JAGPYQ010000002.1"/>
</dbReference>
<gene>
    <name evidence="3" type="ORF">J8N05_37850</name>
</gene>
<keyword evidence="2" id="KW-1133">Transmembrane helix</keyword>
<dbReference type="Gene3D" id="2.60.120.200">
    <property type="match status" value="1"/>
</dbReference>
<feature type="transmembrane region" description="Helical" evidence="2">
    <location>
        <begin position="491"/>
        <end position="512"/>
    </location>
</feature>
<protein>
    <submittedName>
        <fullName evidence="3">ABC transporter permease subunit</fullName>
    </submittedName>
</protein>
<evidence type="ECO:0000256" key="2">
    <source>
        <dbReference type="SAM" id="Phobius"/>
    </source>
</evidence>
<reference evidence="3 4" key="1">
    <citation type="submission" date="2021-04" db="EMBL/GenBank/DDBJ databases">
        <authorList>
            <person name="Tang X."/>
            <person name="Zhou X."/>
            <person name="Chen X."/>
            <person name="Cernava T."/>
            <person name="Zhang C."/>
        </authorList>
    </citation>
    <scope>NUCLEOTIDE SEQUENCE [LARGE SCALE GENOMIC DNA]</scope>
    <source>
        <strain evidence="3 4">BH-SS-21</strain>
    </source>
</reference>
<feature type="region of interest" description="Disordered" evidence="1">
    <location>
        <begin position="252"/>
        <end position="281"/>
    </location>
</feature>
<feature type="transmembrane region" description="Helical" evidence="2">
    <location>
        <begin position="308"/>
        <end position="329"/>
    </location>
</feature>
<dbReference type="EMBL" id="JAGPYQ010000002">
    <property type="protein sequence ID" value="MBQ0853934.1"/>
    <property type="molecule type" value="Genomic_DNA"/>
</dbReference>
<keyword evidence="4" id="KW-1185">Reference proteome</keyword>
<dbReference type="AlphaFoldDB" id="A0A941BHL5"/>
<feature type="transmembrane region" description="Helical" evidence="2">
    <location>
        <begin position="424"/>
        <end position="446"/>
    </location>
</feature>
<feature type="transmembrane region" description="Helical" evidence="2">
    <location>
        <begin position="396"/>
        <end position="417"/>
    </location>
</feature>
<dbReference type="Pfam" id="PF12679">
    <property type="entry name" value="ABC2_membrane_2"/>
    <property type="match status" value="1"/>
</dbReference>
<accession>A0A941BHL5</accession>
<evidence type="ECO:0000313" key="3">
    <source>
        <dbReference type="EMBL" id="MBQ0853934.1"/>
    </source>
</evidence>
<feature type="transmembrane region" description="Helical" evidence="2">
    <location>
        <begin position="350"/>
        <end position="376"/>
    </location>
</feature>
<dbReference type="Proteomes" id="UP000677413">
    <property type="component" value="Unassembled WGS sequence"/>
</dbReference>
<proteinExistence type="predicted"/>
<keyword evidence="2" id="KW-0472">Membrane</keyword>
<dbReference type="GO" id="GO:0140359">
    <property type="term" value="F:ABC-type transporter activity"/>
    <property type="evidence" value="ECO:0007669"/>
    <property type="project" value="InterPro"/>
</dbReference>
<sequence>MTATSAPPRTTARPGRGGFGRLLHAEWTKFRTVRGWVWSAVGAVLVICLVGLLATAAGNRSAPNGSSALPVGPGGEAVNDNFWFVHQKLRGDGSITVSMSSLAGVVSTSPDDSRSGLAPWAKAGVIVKDSLDQGSSYAAMMVTGRHGVRMQYDYTHDIAGAAGAVSEEAPRWLRLQRTGDTLTGHQSADGRRWTEVGRADLSGLSATPEVGLFVTSPSVKEETATGTGFVPAVATGTFDRVTLGGRWTGDSWASDQVGGDAGTSASYDQDTRGGATPSGSGFEVTGAGDIAPVVGGPATSGVRTIENFLVGAFAGLVVMVVVGAGCITAEYRRGMIGLTLAASPRRGRVLVAKGLVVGSVAFLVGVVSAAVMVPLGRQRSEAGGFPVLTVPAATELRVVVGTGLLLAAASVFALAVGAVLRRGAVAVTVIVVGIVLPYLLATASVLPDGASRWLLRVTPAAGFAIQQSVERYDQVVTVYAPSSGYFPLAPWTGLAVLCAYAAASFAAAVVLLRRRDA</sequence>
<comment type="caution">
    <text evidence="3">The sequence shown here is derived from an EMBL/GenBank/DDBJ whole genome shotgun (WGS) entry which is preliminary data.</text>
</comment>